<protein>
    <submittedName>
        <fullName evidence="2">Stage II sporulation protein M</fullName>
    </submittedName>
</protein>
<feature type="transmembrane region" description="Helical" evidence="1">
    <location>
        <begin position="106"/>
        <end position="125"/>
    </location>
</feature>
<keyword evidence="1" id="KW-0472">Membrane</keyword>
<organism evidence="2 4">
    <name type="scientific">Agathobacter rectalis</name>
    <dbReference type="NCBI Taxonomy" id="39491"/>
    <lineage>
        <taxon>Bacteria</taxon>
        <taxon>Bacillati</taxon>
        <taxon>Bacillota</taxon>
        <taxon>Clostridia</taxon>
        <taxon>Lachnospirales</taxon>
        <taxon>Lachnospiraceae</taxon>
        <taxon>Agathobacter</taxon>
    </lineage>
</organism>
<sequence length="172" mass="19834">MYWKIEKKVIIITAIIYFIAIMIGLILPQGLISNIQITKYENGIDKEIFFHNVFLFLWSYILGIMTFGLYNIVEIFINGITLGYIFHSALDNMILSNVVLNILPHGIIEMPVSIIGWSFGIYILYINKIRRKNKEIISKHMIRTVIKIKSIEIAIGIILLYVAAIIESRVMV</sequence>
<name>A0A413DM25_9FIRM</name>
<feature type="transmembrane region" description="Helical" evidence="1">
    <location>
        <begin position="9"/>
        <end position="28"/>
    </location>
</feature>
<dbReference type="InterPro" id="IPR002798">
    <property type="entry name" value="SpoIIM-like"/>
</dbReference>
<reference evidence="3 5" key="2">
    <citation type="submission" date="2019-08" db="EMBL/GenBank/DDBJ databases">
        <authorList>
            <person name="Duncan S."/>
            <person name="Walker A."/>
        </authorList>
    </citation>
    <scope>NUCLEOTIDE SEQUENCE [LARGE SCALE GENOMIC DNA]</scope>
    <source>
        <strain evidence="3 5">L2-21</strain>
    </source>
</reference>
<gene>
    <name evidence="2" type="ORF">DWV45_08125</name>
    <name evidence="3" type="ORF">FYL37_09420</name>
</gene>
<accession>A0A413DM25</accession>
<evidence type="ECO:0000313" key="3">
    <source>
        <dbReference type="EMBL" id="TYL57523.1"/>
    </source>
</evidence>
<proteinExistence type="predicted"/>
<evidence type="ECO:0000313" key="4">
    <source>
        <dbReference type="Proteomes" id="UP000283683"/>
    </source>
</evidence>
<dbReference type="EMBL" id="VSTG01000011">
    <property type="protein sequence ID" value="TYL57523.1"/>
    <property type="molecule type" value="Genomic_DNA"/>
</dbReference>
<dbReference type="Proteomes" id="UP000324325">
    <property type="component" value="Unassembled WGS sequence"/>
</dbReference>
<dbReference type="Pfam" id="PF01944">
    <property type="entry name" value="SpoIIM"/>
    <property type="match status" value="1"/>
</dbReference>
<evidence type="ECO:0000313" key="2">
    <source>
        <dbReference type="EMBL" id="RGW87386.1"/>
    </source>
</evidence>
<feature type="transmembrane region" description="Helical" evidence="1">
    <location>
        <begin position="48"/>
        <end position="70"/>
    </location>
</feature>
<dbReference type="EMBL" id="QSAZ01000006">
    <property type="protein sequence ID" value="RGW87386.1"/>
    <property type="molecule type" value="Genomic_DNA"/>
</dbReference>
<dbReference type="Proteomes" id="UP000283683">
    <property type="component" value="Unassembled WGS sequence"/>
</dbReference>
<comment type="caution">
    <text evidence="2">The sequence shown here is derived from an EMBL/GenBank/DDBJ whole genome shotgun (WGS) entry which is preliminary data.</text>
</comment>
<feature type="transmembrane region" description="Helical" evidence="1">
    <location>
        <begin position="146"/>
        <end position="166"/>
    </location>
</feature>
<keyword evidence="1" id="KW-0812">Transmembrane</keyword>
<keyword evidence="1" id="KW-1133">Transmembrane helix</keyword>
<reference evidence="2 4" key="1">
    <citation type="submission" date="2018-08" db="EMBL/GenBank/DDBJ databases">
        <title>A genome reference for cultivated species of the human gut microbiota.</title>
        <authorList>
            <person name="Zou Y."/>
            <person name="Xue W."/>
            <person name="Luo G."/>
        </authorList>
    </citation>
    <scope>NUCLEOTIDE SEQUENCE [LARGE SCALE GENOMIC DNA]</scope>
    <source>
        <strain evidence="2 4">AF06-19</strain>
    </source>
</reference>
<dbReference type="AlphaFoldDB" id="A0A413DM25"/>
<evidence type="ECO:0000313" key="5">
    <source>
        <dbReference type="Proteomes" id="UP000324325"/>
    </source>
</evidence>
<dbReference type="RefSeq" id="WP_118326772.1">
    <property type="nucleotide sequence ID" value="NZ_QSAZ01000006.1"/>
</dbReference>
<evidence type="ECO:0000256" key="1">
    <source>
        <dbReference type="SAM" id="Phobius"/>
    </source>
</evidence>
<reference evidence="3 5" key="3">
    <citation type="submission" date="2019-09" db="EMBL/GenBank/DDBJ databases">
        <title>Strain-level analysis of Eubacterium rectale using genomes from metagenomes.</title>
        <authorList>
            <person name="Karcher N."/>
            <person name="Segata N."/>
        </authorList>
    </citation>
    <scope>NUCLEOTIDE SEQUENCE [LARGE SCALE GENOMIC DNA]</scope>
    <source>
        <strain evidence="3 5">L2-21</strain>
    </source>
</reference>